<accession>A0AAU1UKH2</accession>
<dbReference type="PANTHER" id="PTHR43537">
    <property type="entry name" value="TRANSCRIPTIONAL REGULATOR, GNTR FAMILY"/>
    <property type="match status" value="1"/>
</dbReference>
<dbReference type="PANTHER" id="PTHR43537:SF5">
    <property type="entry name" value="UXU OPERON TRANSCRIPTIONAL REGULATOR"/>
    <property type="match status" value="1"/>
</dbReference>
<keyword evidence="1" id="KW-0805">Transcription regulation</keyword>
<dbReference type="CDD" id="cd07377">
    <property type="entry name" value="WHTH_GntR"/>
    <property type="match status" value="1"/>
</dbReference>
<sequence>MTAKQDVVAQLRALIASGELTPGQKLPAEPALCDQLGASRGSLREAVRELEALGVLQARHGSGTYVSQLRPAEMMRGFAATVDLVPLDGLLELVEIRRVLESHAAGQAAARATAELDAELSELLAAMERETDHTALSDLDARFHQRICEAGGNESLAALVEVFRSRGSHYDIYSIEEVRRDSDKGHRAIAAAITARDPMAAALAAGAHITHTQDWLRRFRPRPH</sequence>
<dbReference type="InterPro" id="IPR008920">
    <property type="entry name" value="TF_FadR/GntR_C"/>
</dbReference>
<dbReference type="InterPro" id="IPR036388">
    <property type="entry name" value="WH-like_DNA-bd_sf"/>
</dbReference>
<dbReference type="SMART" id="SM00345">
    <property type="entry name" value="HTH_GNTR"/>
    <property type="match status" value="1"/>
</dbReference>
<protein>
    <submittedName>
        <fullName evidence="5">FCD domain-containing protein</fullName>
    </submittedName>
</protein>
<dbReference type="Pfam" id="PF07729">
    <property type="entry name" value="FCD"/>
    <property type="match status" value="1"/>
</dbReference>
<dbReference type="InterPro" id="IPR011711">
    <property type="entry name" value="GntR_C"/>
</dbReference>
<dbReference type="InterPro" id="IPR000524">
    <property type="entry name" value="Tscrpt_reg_HTH_GntR"/>
</dbReference>
<keyword evidence="3" id="KW-0804">Transcription</keyword>
<dbReference type="EMBL" id="CP108195">
    <property type="protein sequence ID" value="WTS17740.1"/>
    <property type="molecule type" value="Genomic_DNA"/>
</dbReference>
<organism evidence="5">
    <name type="scientific">Streptomyces sp. NBC_00119</name>
    <dbReference type="NCBI Taxonomy" id="2975659"/>
    <lineage>
        <taxon>Bacteria</taxon>
        <taxon>Bacillati</taxon>
        <taxon>Actinomycetota</taxon>
        <taxon>Actinomycetes</taxon>
        <taxon>Kitasatosporales</taxon>
        <taxon>Streptomycetaceae</taxon>
        <taxon>Streptomyces</taxon>
    </lineage>
</organism>
<dbReference type="PROSITE" id="PS50949">
    <property type="entry name" value="HTH_GNTR"/>
    <property type="match status" value="1"/>
</dbReference>
<evidence type="ECO:0000259" key="4">
    <source>
        <dbReference type="PROSITE" id="PS50949"/>
    </source>
</evidence>
<keyword evidence="2" id="KW-0238">DNA-binding</keyword>
<dbReference type="Pfam" id="PF00392">
    <property type="entry name" value="GntR"/>
    <property type="match status" value="1"/>
</dbReference>
<evidence type="ECO:0000256" key="2">
    <source>
        <dbReference type="ARBA" id="ARBA00023125"/>
    </source>
</evidence>
<feature type="domain" description="HTH gntR-type" evidence="4">
    <location>
        <begin position="1"/>
        <end position="69"/>
    </location>
</feature>
<dbReference type="Gene3D" id="1.20.120.530">
    <property type="entry name" value="GntR ligand-binding domain-like"/>
    <property type="match status" value="1"/>
</dbReference>
<evidence type="ECO:0000256" key="1">
    <source>
        <dbReference type="ARBA" id="ARBA00023015"/>
    </source>
</evidence>
<reference evidence="5" key="1">
    <citation type="submission" date="2022-10" db="EMBL/GenBank/DDBJ databases">
        <title>The complete genomes of actinobacterial strains from the NBC collection.</title>
        <authorList>
            <person name="Joergensen T.S."/>
            <person name="Alvarez Arevalo M."/>
            <person name="Sterndorff E.B."/>
            <person name="Faurdal D."/>
            <person name="Vuksanovic O."/>
            <person name="Mourched A.-S."/>
            <person name="Charusanti P."/>
            <person name="Shaw S."/>
            <person name="Blin K."/>
            <person name="Weber T."/>
        </authorList>
    </citation>
    <scope>NUCLEOTIDE SEQUENCE</scope>
    <source>
        <strain evidence="5">NBC_00119</strain>
    </source>
</reference>
<proteinExistence type="predicted"/>
<dbReference type="SMART" id="SM00895">
    <property type="entry name" value="FCD"/>
    <property type="match status" value="1"/>
</dbReference>
<dbReference type="AlphaFoldDB" id="A0AAU1UKH2"/>
<dbReference type="InterPro" id="IPR036390">
    <property type="entry name" value="WH_DNA-bd_sf"/>
</dbReference>
<evidence type="ECO:0000256" key="3">
    <source>
        <dbReference type="ARBA" id="ARBA00023163"/>
    </source>
</evidence>
<dbReference type="Gene3D" id="1.10.10.10">
    <property type="entry name" value="Winged helix-like DNA-binding domain superfamily/Winged helix DNA-binding domain"/>
    <property type="match status" value="1"/>
</dbReference>
<gene>
    <name evidence="5" type="ORF">OHU69_46015</name>
</gene>
<name>A0AAU1UKH2_9ACTN</name>
<dbReference type="PRINTS" id="PR00035">
    <property type="entry name" value="HTHGNTR"/>
</dbReference>
<evidence type="ECO:0000313" key="5">
    <source>
        <dbReference type="EMBL" id="WTS17740.1"/>
    </source>
</evidence>
<dbReference type="GO" id="GO:0003700">
    <property type="term" value="F:DNA-binding transcription factor activity"/>
    <property type="evidence" value="ECO:0007669"/>
    <property type="project" value="InterPro"/>
</dbReference>
<dbReference type="SUPFAM" id="SSF46785">
    <property type="entry name" value="Winged helix' DNA-binding domain"/>
    <property type="match status" value="1"/>
</dbReference>
<dbReference type="SUPFAM" id="SSF48008">
    <property type="entry name" value="GntR ligand-binding domain-like"/>
    <property type="match status" value="1"/>
</dbReference>
<dbReference type="GO" id="GO:0003677">
    <property type="term" value="F:DNA binding"/>
    <property type="evidence" value="ECO:0007669"/>
    <property type="project" value="UniProtKB-KW"/>
</dbReference>